<dbReference type="PROSITE" id="PS50095">
    <property type="entry name" value="PLAT"/>
    <property type="match status" value="2"/>
</dbReference>
<feature type="compositionally biased region" description="Polar residues" evidence="2">
    <location>
        <begin position="547"/>
        <end position="556"/>
    </location>
</feature>
<evidence type="ECO:0000259" key="3">
    <source>
        <dbReference type="PROSITE" id="PS50095"/>
    </source>
</evidence>
<dbReference type="InterPro" id="IPR052970">
    <property type="entry name" value="Inner_ear_hair_cell_LOXHD"/>
</dbReference>
<dbReference type="InterPro" id="IPR036392">
    <property type="entry name" value="PLAT/LH2_dom_sf"/>
</dbReference>
<dbReference type="EMBL" id="VXIV02002935">
    <property type="protein sequence ID" value="KAF6021928.1"/>
    <property type="molecule type" value="Genomic_DNA"/>
</dbReference>
<dbReference type="PANTHER" id="PTHR45901">
    <property type="entry name" value="PROTEIN CBG12474"/>
    <property type="match status" value="1"/>
</dbReference>
<feature type="compositionally biased region" description="Acidic residues" evidence="2">
    <location>
        <begin position="491"/>
        <end position="507"/>
    </location>
</feature>
<feature type="region of interest" description="Disordered" evidence="2">
    <location>
        <begin position="90"/>
        <end position="110"/>
    </location>
</feature>
<feature type="region of interest" description="Disordered" evidence="2">
    <location>
        <begin position="428"/>
        <end position="562"/>
    </location>
</feature>
<proteinExistence type="predicted"/>
<sequence length="627" mass="71815">MPETKPRLIPKADSKVSDWLSAGDTHYAPYSGTGLSDNMRLTSVGPVNPDLYSNQLTALCRRNQQQISESHLRVKADNIEQELRKVKAEELEGEWDDSGSVHSDPPNPRWQCRETRIKYTGSLDNAKKDYFDLEDIDTRTDVGPALDPINGYCYLCTTLEEHRQHLKSEKKVKGQPLRPYDNPIKPESLYCRPFNAQAADKKALSREDQAIYKVTVVTGCQMNGGTDATVTLRMYGLSPKQKTPRIVLKKPGPKFIFMRDSTNTFSVTAQNFPEITSIDMETDGYEKSQSWFLESVRITNMKTKKYYYFPCSDWLSLYHDKESLGRKLVPAEEEKLFRVLLKLVYNNTAHIFNRKEVLYEINVHTGDVGFAGTDANVLIQMYGDESHSNRINLSEIRGNYDNPFERNQTDIFQLKTVDVGELKKIKIDSDSESDGRSSNSESMSSEKERPFVIGRSMSMSGSSKTKKSKKNKKEKKSEQAGKKAKKQSDESSSDSDDEDKDESELDEQLTGSASDFNQLEFSQRKREKEEKRRKRMDNLSDVAEITETGSEDTSIWDSEEMPTVDKSIEEALRLKKEHDKLSDTIDKVIPKVEEYTFVCKQWFAESEGDGKIERVLRVTDKKEYNRR</sequence>
<dbReference type="SMART" id="SM00308">
    <property type="entry name" value="LH2"/>
    <property type="match status" value="1"/>
</dbReference>
<accession>A0A7J7J983</accession>
<dbReference type="SUPFAM" id="SSF49723">
    <property type="entry name" value="Lipase/lipooxygenase domain (PLAT/LH2 domain)"/>
    <property type="match status" value="2"/>
</dbReference>
<dbReference type="AlphaFoldDB" id="A0A7J7J983"/>
<comment type="caution">
    <text evidence="1">Lacks conserved residue(s) required for the propagation of feature annotation.</text>
</comment>
<evidence type="ECO:0000313" key="4">
    <source>
        <dbReference type="EMBL" id="KAF6021928.1"/>
    </source>
</evidence>
<dbReference type="Proteomes" id="UP000593567">
    <property type="component" value="Unassembled WGS sequence"/>
</dbReference>
<name>A0A7J7J983_BUGNE</name>
<dbReference type="InterPro" id="IPR001024">
    <property type="entry name" value="PLAT/LH2_dom"/>
</dbReference>
<reference evidence="4" key="1">
    <citation type="submission" date="2020-06" db="EMBL/GenBank/DDBJ databases">
        <title>Draft genome of Bugula neritina, a colonial animal packing powerful symbionts and potential medicines.</title>
        <authorList>
            <person name="Rayko M."/>
        </authorList>
    </citation>
    <scope>NUCLEOTIDE SEQUENCE [LARGE SCALE GENOMIC DNA]</scope>
    <source>
        <strain evidence="4">Kwan_BN1</strain>
    </source>
</reference>
<evidence type="ECO:0000256" key="1">
    <source>
        <dbReference type="PROSITE-ProRule" id="PRU00152"/>
    </source>
</evidence>
<keyword evidence="5" id="KW-1185">Reference proteome</keyword>
<organism evidence="4 5">
    <name type="scientific">Bugula neritina</name>
    <name type="common">Brown bryozoan</name>
    <name type="synonym">Sertularia neritina</name>
    <dbReference type="NCBI Taxonomy" id="10212"/>
    <lineage>
        <taxon>Eukaryota</taxon>
        <taxon>Metazoa</taxon>
        <taxon>Spiralia</taxon>
        <taxon>Lophotrochozoa</taxon>
        <taxon>Bryozoa</taxon>
        <taxon>Gymnolaemata</taxon>
        <taxon>Cheilostomatida</taxon>
        <taxon>Flustrina</taxon>
        <taxon>Buguloidea</taxon>
        <taxon>Bugulidae</taxon>
        <taxon>Bugula</taxon>
    </lineage>
</organism>
<feature type="domain" description="PLAT" evidence="3">
    <location>
        <begin position="210"/>
        <end position="329"/>
    </location>
</feature>
<feature type="compositionally biased region" description="Polar residues" evidence="2">
    <location>
        <begin position="509"/>
        <end position="521"/>
    </location>
</feature>
<feature type="compositionally biased region" description="Basic and acidic residues" evidence="2">
    <location>
        <begin position="475"/>
        <end position="489"/>
    </location>
</feature>
<dbReference type="Gene3D" id="2.40.180.10">
    <property type="entry name" value="Catalase core domain"/>
    <property type="match status" value="2"/>
</dbReference>
<dbReference type="Pfam" id="PF01477">
    <property type="entry name" value="PLAT"/>
    <property type="match status" value="2"/>
</dbReference>
<gene>
    <name evidence="4" type="ORF">EB796_019775</name>
</gene>
<evidence type="ECO:0000313" key="5">
    <source>
        <dbReference type="Proteomes" id="UP000593567"/>
    </source>
</evidence>
<evidence type="ECO:0000256" key="2">
    <source>
        <dbReference type="SAM" id="MobiDB-lite"/>
    </source>
</evidence>
<comment type="caution">
    <text evidence="4">The sequence shown here is derived from an EMBL/GenBank/DDBJ whole genome shotgun (WGS) entry which is preliminary data.</text>
</comment>
<feature type="domain" description="PLAT" evidence="3">
    <location>
        <begin position="357"/>
        <end position="479"/>
    </location>
</feature>
<protein>
    <recommendedName>
        <fullName evidence="3">PLAT domain-containing protein</fullName>
    </recommendedName>
</protein>
<feature type="compositionally biased region" description="Basic residues" evidence="2">
    <location>
        <begin position="464"/>
        <end position="474"/>
    </location>
</feature>
<dbReference type="OrthoDB" id="5322100at2759"/>
<dbReference type="PANTHER" id="PTHR45901:SF3">
    <property type="entry name" value="LIPOXYGENASE HOMOLOGY DOMAIN-CONTAINING PROTEIN 1"/>
    <property type="match status" value="1"/>
</dbReference>